<dbReference type="Proteomes" id="UP001222325">
    <property type="component" value="Unassembled WGS sequence"/>
</dbReference>
<feature type="region of interest" description="Disordered" evidence="1">
    <location>
        <begin position="84"/>
        <end position="109"/>
    </location>
</feature>
<dbReference type="SUPFAM" id="SSF50729">
    <property type="entry name" value="PH domain-like"/>
    <property type="match status" value="1"/>
</dbReference>
<protein>
    <recommendedName>
        <fullName evidence="4">PH domain-containing protein</fullName>
    </recommendedName>
</protein>
<feature type="compositionally biased region" description="Polar residues" evidence="1">
    <location>
        <begin position="188"/>
        <end position="200"/>
    </location>
</feature>
<feature type="region of interest" description="Disordered" evidence="1">
    <location>
        <begin position="136"/>
        <end position="249"/>
    </location>
</feature>
<evidence type="ECO:0000313" key="3">
    <source>
        <dbReference type="Proteomes" id="UP001222325"/>
    </source>
</evidence>
<feature type="region of interest" description="Disordered" evidence="1">
    <location>
        <begin position="297"/>
        <end position="326"/>
    </location>
</feature>
<dbReference type="Gene3D" id="2.30.29.30">
    <property type="entry name" value="Pleckstrin-homology domain (PH domain)/Phosphotyrosine-binding domain (PTB)"/>
    <property type="match status" value="1"/>
</dbReference>
<comment type="caution">
    <text evidence="2">The sequence shown here is derived from an EMBL/GenBank/DDBJ whole genome shotgun (WGS) entry which is preliminary data.</text>
</comment>
<evidence type="ECO:0000313" key="2">
    <source>
        <dbReference type="EMBL" id="KAJ7077893.1"/>
    </source>
</evidence>
<accession>A0AAD6XL69</accession>
<feature type="compositionally biased region" description="Low complexity" evidence="1">
    <location>
        <begin position="96"/>
        <end position="105"/>
    </location>
</feature>
<proteinExistence type="predicted"/>
<dbReference type="EMBL" id="JARJCN010000070">
    <property type="protein sequence ID" value="KAJ7077893.1"/>
    <property type="molecule type" value="Genomic_DNA"/>
</dbReference>
<reference evidence="2" key="1">
    <citation type="submission" date="2023-03" db="EMBL/GenBank/DDBJ databases">
        <title>Massive genome expansion in bonnet fungi (Mycena s.s.) driven by repeated elements and novel gene families across ecological guilds.</title>
        <authorList>
            <consortium name="Lawrence Berkeley National Laboratory"/>
            <person name="Harder C.B."/>
            <person name="Miyauchi S."/>
            <person name="Viragh M."/>
            <person name="Kuo A."/>
            <person name="Thoen E."/>
            <person name="Andreopoulos B."/>
            <person name="Lu D."/>
            <person name="Skrede I."/>
            <person name="Drula E."/>
            <person name="Henrissat B."/>
            <person name="Morin E."/>
            <person name="Kohler A."/>
            <person name="Barry K."/>
            <person name="LaButti K."/>
            <person name="Morin E."/>
            <person name="Salamov A."/>
            <person name="Lipzen A."/>
            <person name="Mereny Z."/>
            <person name="Hegedus B."/>
            <person name="Baldrian P."/>
            <person name="Stursova M."/>
            <person name="Weitz H."/>
            <person name="Taylor A."/>
            <person name="Grigoriev I.V."/>
            <person name="Nagy L.G."/>
            <person name="Martin F."/>
            <person name="Kauserud H."/>
        </authorList>
    </citation>
    <scope>NUCLEOTIDE SEQUENCE</scope>
    <source>
        <strain evidence="2">CBHHK173m</strain>
    </source>
</reference>
<organism evidence="2 3">
    <name type="scientific">Mycena belliarum</name>
    <dbReference type="NCBI Taxonomy" id="1033014"/>
    <lineage>
        <taxon>Eukaryota</taxon>
        <taxon>Fungi</taxon>
        <taxon>Dikarya</taxon>
        <taxon>Basidiomycota</taxon>
        <taxon>Agaricomycotina</taxon>
        <taxon>Agaricomycetes</taxon>
        <taxon>Agaricomycetidae</taxon>
        <taxon>Agaricales</taxon>
        <taxon>Marasmiineae</taxon>
        <taxon>Mycenaceae</taxon>
        <taxon>Mycena</taxon>
    </lineage>
</organism>
<name>A0AAD6XL69_9AGAR</name>
<evidence type="ECO:0008006" key="4">
    <source>
        <dbReference type="Google" id="ProtNLM"/>
    </source>
</evidence>
<dbReference type="InterPro" id="IPR011993">
    <property type="entry name" value="PH-like_dom_sf"/>
</dbReference>
<keyword evidence="3" id="KW-1185">Reference proteome</keyword>
<gene>
    <name evidence="2" type="ORF">B0H15DRAFT_861330</name>
</gene>
<evidence type="ECO:0000256" key="1">
    <source>
        <dbReference type="SAM" id="MobiDB-lite"/>
    </source>
</evidence>
<sequence>MGQVYIAFYRDGNDCILLNILPEPVSGVRRARALVHSRRIGGVFQAHKTSLTVDHLSNLTPKAIRQALATPDSVHVIQVDRVTAEPTDEMGQLVEPPSATTSSPPQARGSMFSLLRRKKKPEAELGVVEPFEIYSEAEAEAPPPPPPKDNITRSFSYQPTPPKAETSRVLPPRPLLQPVATHHRSHSDYTVVSRDSSSSEDLVVVKPEPEPQPLRSPGIKKRSATMPSKWNAEPVDPAQRARRRMELQRQRELEEEAALEEEAQRQIHIKSQKAALLRQEEEEAQERRAMLEEELKRVTAQRRQREQFEREEEERKKRQLEQKKRVDRERRIEEHRRLEEWRKEQAAQAKEAARLAEQVRKQEEALRTKKIQQTSAKIKSSKADVDLVTGWVTMQTGDSLIWRRRYFQFVGSTIFFYRSLKEKDTNQVLDQMDLRKKVRGLREWNEGYEDLKAIPFSFAVEFNGEREPWSMYSDSEEEKYKLLGLLHTANGG</sequence>
<dbReference type="AlphaFoldDB" id="A0AAD6XL69"/>